<evidence type="ECO:0000313" key="5">
    <source>
        <dbReference type="EMBL" id="KAK6126592.1"/>
    </source>
</evidence>
<dbReference type="SUPFAM" id="SSF54928">
    <property type="entry name" value="RNA-binding domain, RBD"/>
    <property type="match status" value="2"/>
</dbReference>
<feature type="region of interest" description="Disordered" evidence="3">
    <location>
        <begin position="548"/>
        <end position="570"/>
    </location>
</feature>
<dbReference type="InterPro" id="IPR035979">
    <property type="entry name" value="RBD_domain_sf"/>
</dbReference>
<name>A0ABR0UWC7_REHGL</name>
<reference evidence="5 6" key="1">
    <citation type="journal article" date="2021" name="Comput. Struct. Biotechnol. J.">
        <title>De novo genome assembly of the potent medicinal plant Rehmannia glutinosa using nanopore technology.</title>
        <authorList>
            <person name="Ma L."/>
            <person name="Dong C."/>
            <person name="Song C."/>
            <person name="Wang X."/>
            <person name="Zheng X."/>
            <person name="Niu Y."/>
            <person name="Chen S."/>
            <person name="Feng W."/>
        </authorList>
    </citation>
    <scope>NUCLEOTIDE SEQUENCE [LARGE SCALE GENOMIC DNA]</scope>
    <source>
        <strain evidence="5">DH-2019</strain>
    </source>
</reference>
<dbReference type="CDD" id="cd00590">
    <property type="entry name" value="RRM_SF"/>
    <property type="match status" value="2"/>
</dbReference>
<sequence>MTNIDKIEESGKFSEPLRSGIEQFGPEKIIHVETVKPVIGPKSGADGVAGPGNGKRKIVKKVIRVVKKVIKKRVPKRVLMHDSENQGLLVKAENSVNLSEVINNSSLANDGIGKSNFVDQVIEKTSTVNEAKETLNLADDLTDNSNLVNDAIEKSNIVDGVREKTSIINEVMEKAKITDDVTPEFELVSSAGVSESVIGEKGKDVSGIDSMETESSQFNFGESASEQLVPANDQSDINTLDTNNIKSNDVITCVPDSMEVEQVNCITFEKPESGSSEELEVSERKMRRKTEIFVGGLNNNTKGDDIRKVFEEFGVIVEVRLVMNGKTGKNRGFAFVRFETADDAKNVLAKHSKVEIYGKQCSVAPVGGNDTLFLGNIDRNWKSEDVVTLLGKAGIKKIDKVTLKPDKKDVEKNRGFAFVELETSKDAQIAFDKLQKKDALGKNLMIKVAWAQPLIGPDEEEVLKVKSVYAEYLPSSWDEEKVKEYFKRFGDIETVALAKDLPSLRRKDVAFINYTNHDAALTCIETVSKERSENDCSVVKIAVSLAKSNSNSKPMKHTPDRTSKQLPKAKPKAIKNLKLTIGAASIKLHEPRHKEKPASSSYDRVKVDNRPSTTDELVQILRQQASNKHIPQHPHPRTGTNAQDLHFPIPGSKRPFSLMEYDPHNQEPQGLSRVRVESSYPISGPSSSSRGAGVLSFPYHPQQEPGFTSESVIGRRSYPTHFQALTQIKLPTTLEKNESKSEDKYFFNFQP</sequence>
<evidence type="ECO:0000256" key="1">
    <source>
        <dbReference type="ARBA" id="ARBA00022884"/>
    </source>
</evidence>
<gene>
    <name evidence="5" type="ORF">DH2020_039667</name>
</gene>
<evidence type="ECO:0000259" key="4">
    <source>
        <dbReference type="PROSITE" id="PS50102"/>
    </source>
</evidence>
<feature type="domain" description="RRM" evidence="4">
    <location>
        <begin position="370"/>
        <end position="453"/>
    </location>
</feature>
<dbReference type="InterPro" id="IPR000504">
    <property type="entry name" value="RRM_dom"/>
</dbReference>
<dbReference type="PROSITE" id="PS50102">
    <property type="entry name" value="RRM"/>
    <property type="match status" value="3"/>
</dbReference>
<dbReference type="InterPro" id="IPR012677">
    <property type="entry name" value="Nucleotide-bd_a/b_plait_sf"/>
</dbReference>
<dbReference type="SMART" id="SM00360">
    <property type="entry name" value="RRM"/>
    <property type="match status" value="3"/>
</dbReference>
<proteinExistence type="predicted"/>
<accession>A0ABR0UWC7</accession>
<feature type="region of interest" description="Disordered" evidence="3">
    <location>
        <begin position="589"/>
        <end position="610"/>
    </location>
</feature>
<feature type="domain" description="RRM" evidence="4">
    <location>
        <begin position="290"/>
        <end position="368"/>
    </location>
</feature>
<feature type="region of interest" description="Disordered" evidence="3">
    <location>
        <begin position="627"/>
        <end position="646"/>
    </location>
</feature>
<comment type="caution">
    <text evidence="5">The sequence shown here is derived from an EMBL/GenBank/DDBJ whole genome shotgun (WGS) entry which is preliminary data.</text>
</comment>
<dbReference type="Pfam" id="PF00076">
    <property type="entry name" value="RRM_1"/>
    <property type="match status" value="3"/>
</dbReference>
<protein>
    <recommendedName>
        <fullName evidence="4">RRM domain-containing protein</fullName>
    </recommendedName>
</protein>
<dbReference type="Gene3D" id="3.30.70.330">
    <property type="match status" value="3"/>
</dbReference>
<keyword evidence="1 2" id="KW-0694">RNA-binding</keyword>
<organism evidence="5 6">
    <name type="scientific">Rehmannia glutinosa</name>
    <name type="common">Chinese foxglove</name>
    <dbReference type="NCBI Taxonomy" id="99300"/>
    <lineage>
        <taxon>Eukaryota</taxon>
        <taxon>Viridiplantae</taxon>
        <taxon>Streptophyta</taxon>
        <taxon>Embryophyta</taxon>
        <taxon>Tracheophyta</taxon>
        <taxon>Spermatophyta</taxon>
        <taxon>Magnoliopsida</taxon>
        <taxon>eudicotyledons</taxon>
        <taxon>Gunneridae</taxon>
        <taxon>Pentapetalae</taxon>
        <taxon>asterids</taxon>
        <taxon>lamiids</taxon>
        <taxon>Lamiales</taxon>
        <taxon>Orobanchaceae</taxon>
        <taxon>Rehmannieae</taxon>
        <taxon>Rehmannia</taxon>
    </lineage>
</organism>
<feature type="domain" description="RRM" evidence="4">
    <location>
        <begin position="466"/>
        <end position="548"/>
    </location>
</feature>
<evidence type="ECO:0000313" key="6">
    <source>
        <dbReference type="Proteomes" id="UP001318860"/>
    </source>
</evidence>
<evidence type="ECO:0000256" key="3">
    <source>
        <dbReference type="SAM" id="MobiDB-lite"/>
    </source>
</evidence>
<keyword evidence="6" id="KW-1185">Reference proteome</keyword>
<dbReference type="Proteomes" id="UP001318860">
    <property type="component" value="Unassembled WGS sequence"/>
</dbReference>
<evidence type="ECO:0000256" key="2">
    <source>
        <dbReference type="PROSITE-ProRule" id="PRU00176"/>
    </source>
</evidence>
<dbReference type="EMBL" id="JABTTQ020002034">
    <property type="protein sequence ID" value="KAK6126592.1"/>
    <property type="molecule type" value="Genomic_DNA"/>
</dbReference>
<dbReference type="PANTHER" id="PTHR21245">
    <property type="entry name" value="HETEROGENEOUS NUCLEAR RIBONUCLEOPROTEIN"/>
    <property type="match status" value="1"/>
</dbReference>
<feature type="compositionally biased region" description="Basic and acidic residues" evidence="3">
    <location>
        <begin position="589"/>
        <end position="609"/>
    </location>
</feature>